<sequence>MGGAEVRKSSPAVMIRPPEPLPMAVTTNGTIKLTSFDRGCVKVPVTVLLVFEHMGHEATDNIKRALSQALVHYYPFAGRIIISSSGGVDGDEFSIRCTGDGVEFLTASMDCSLKEAKILEESSCAKINPLRNELAILYPFGSFGSEDDPLLSVQVTEFSCGGHVLGVSWSHAIADAAGMAQFLAAVGELARGSPSPSVVPVRWDDVVSRLEPWPSPMLQAMLAFPETQGLELTANLDITIPSALIKCVKDDYLSCGGFDGQPCTVFEVVVAIVWRCHIRATMSNNNPGNPAYLSFASNMRKYVGSKDGYYGNCGADRLISGATRSSVAEAGFLDLIRMVKRAKDQLPDNGQLMQGLRDRYDLMHVTSWRNVGFEQVDLGGGAPAGVMFHGREGGTPPVPICIMHPACKGMDGVNLLLVTAKEHVDAFLGELAKHT</sequence>
<dbReference type="PANTHER" id="PTHR31147">
    <property type="entry name" value="ACYL TRANSFERASE 4"/>
    <property type="match status" value="1"/>
</dbReference>
<comment type="caution">
    <text evidence="2">The sequence shown here is derived from an EMBL/GenBank/DDBJ whole genome shotgun (WGS) entry which is preliminary data.</text>
</comment>
<dbReference type="AlphaFoldDB" id="A0A835BSF9"/>
<dbReference type="Pfam" id="PF02458">
    <property type="entry name" value="Transferase"/>
    <property type="match status" value="1"/>
</dbReference>
<dbReference type="Gene3D" id="3.30.559.10">
    <property type="entry name" value="Chloramphenicol acetyltransferase-like domain"/>
    <property type="match status" value="2"/>
</dbReference>
<organism evidence="2 3">
    <name type="scientific">Digitaria exilis</name>
    <dbReference type="NCBI Taxonomy" id="1010633"/>
    <lineage>
        <taxon>Eukaryota</taxon>
        <taxon>Viridiplantae</taxon>
        <taxon>Streptophyta</taxon>
        <taxon>Embryophyta</taxon>
        <taxon>Tracheophyta</taxon>
        <taxon>Spermatophyta</taxon>
        <taxon>Magnoliopsida</taxon>
        <taxon>Liliopsida</taxon>
        <taxon>Poales</taxon>
        <taxon>Poaceae</taxon>
        <taxon>PACMAD clade</taxon>
        <taxon>Panicoideae</taxon>
        <taxon>Panicodae</taxon>
        <taxon>Paniceae</taxon>
        <taxon>Anthephorinae</taxon>
        <taxon>Digitaria</taxon>
    </lineage>
</organism>
<comment type="similarity">
    <text evidence="1">Belongs to the plant acyltransferase family.</text>
</comment>
<dbReference type="Proteomes" id="UP000636709">
    <property type="component" value="Unassembled WGS sequence"/>
</dbReference>
<dbReference type="OrthoDB" id="1932220at2759"/>
<keyword evidence="3" id="KW-1185">Reference proteome</keyword>
<dbReference type="EMBL" id="JACEFO010001739">
    <property type="protein sequence ID" value="KAF8713877.1"/>
    <property type="molecule type" value="Genomic_DNA"/>
</dbReference>
<protein>
    <submittedName>
        <fullName evidence="2">Uncharacterized protein</fullName>
    </submittedName>
</protein>
<evidence type="ECO:0000256" key="1">
    <source>
        <dbReference type="ARBA" id="ARBA00009861"/>
    </source>
</evidence>
<accession>A0A835BSF9</accession>
<gene>
    <name evidence="2" type="ORF">HU200_027855</name>
</gene>
<name>A0A835BSF9_9POAL</name>
<dbReference type="InterPro" id="IPR023213">
    <property type="entry name" value="CAT-like_dom_sf"/>
</dbReference>
<dbReference type="InterPro" id="IPR050898">
    <property type="entry name" value="Plant_acyltransferase"/>
</dbReference>
<evidence type="ECO:0000313" key="3">
    <source>
        <dbReference type="Proteomes" id="UP000636709"/>
    </source>
</evidence>
<dbReference type="GO" id="GO:0016747">
    <property type="term" value="F:acyltransferase activity, transferring groups other than amino-acyl groups"/>
    <property type="evidence" value="ECO:0007669"/>
    <property type="project" value="UniProtKB-ARBA"/>
</dbReference>
<proteinExistence type="inferred from homology"/>
<reference evidence="2" key="1">
    <citation type="submission" date="2020-07" db="EMBL/GenBank/DDBJ databases">
        <title>Genome sequence and genetic diversity analysis of an under-domesticated orphan crop, white fonio (Digitaria exilis).</title>
        <authorList>
            <person name="Bennetzen J.L."/>
            <person name="Chen S."/>
            <person name="Ma X."/>
            <person name="Wang X."/>
            <person name="Yssel A.E.J."/>
            <person name="Chaluvadi S.R."/>
            <person name="Johnson M."/>
            <person name="Gangashetty P."/>
            <person name="Hamidou F."/>
            <person name="Sanogo M.D."/>
            <person name="Zwaenepoel A."/>
            <person name="Wallace J."/>
            <person name="Van De Peer Y."/>
            <person name="Van Deynze A."/>
        </authorList>
    </citation>
    <scope>NUCLEOTIDE SEQUENCE</scope>
    <source>
        <tissue evidence="2">Leaves</tissue>
    </source>
</reference>
<evidence type="ECO:0000313" key="2">
    <source>
        <dbReference type="EMBL" id="KAF8713877.1"/>
    </source>
</evidence>
<dbReference type="PANTHER" id="PTHR31147:SF61">
    <property type="entry name" value="ACYL TRANSFERASE 15"/>
    <property type="match status" value="1"/>
</dbReference>